<feature type="domain" description="Roadblock/LAMTOR2" evidence="1">
    <location>
        <begin position="5"/>
        <end position="99"/>
    </location>
</feature>
<dbReference type="InterPro" id="IPR004942">
    <property type="entry name" value="Roadblock/LAMTOR2_dom"/>
</dbReference>
<protein>
    <recommendedName>
        <fullName evidence="1">Roadblock/LAMTOR2 domain-containing protein</fullName>
    </recommendedName>
</protein>
<sequence>MVNRLELVLKELNDNGNFRASLFATSTGLVLASQKEEGIDERVVAAMGSLLSDSAYKAAEELDLSDIESMKIKYKDDYIQMRNMIMPDNKNQFLLAILSKAPESDDVERYFDQLLDWAVDNSQDDLEKLSSL</sequence>
<gene>
    <name evidence="2" type="ORF">S03H2_17353</name>
</gene>
<accession>X1GXE5</accession>
<organism evidence="2">
    <name type="scientific">marine sediment metagenome</name>
    <dbReference type="NCBI Taxonomy" id="412755"/>
    <lineage>
        <taxon>unclassified sequences</taxon>
        <taxon>metagenomes</taxon>
        <taxon>ecological metagenomes</taxon>
    </lineage>
</organism>
<name>X1GXE5_9ZZZZ</name>
<dbReference type="SUPFAM" id="SSF103196">
    <property type="entry name" value="Roadblock/LC7 domain"/>
    <property type="match status" value="1"/>
</dbReference>
<reference evidence="2" key="1">
    <citation type="journal article" date="2014" name="Front. Microbiol.">
        <title>High frequency of phylogenetically diverse reductive dehalogenase-homologous genes in deep subseafloor sedimentary metagenomes.</title>
        <authorList>
            <person name="Kawai M."/>
            <person name="Futagami T."/>
            <person name="Toyoda A."/>
            <person name="Takaki Y."/>
            <person name="Nishi S."/>
            <person name="Hori S."/>
            <person name="Arai W."/>
            <person name="Tsubouchi T."/>
            <person name="Morono Y."/>
            <person name="Uchiyama I."/>
            <person name="Ito T."/>
            <person name="Fujiyama A."/>
            <person name="Inagaki F."/>
            <person name="Takami H."/>
        </authorList>
    </citation>
    <scope>NUCLEOTIDE SEQUENCE</scope>
    <source>
        <strain evidence="2">Expedition CK06-06</strain>
    </source>
</reference>
<evidence type="ECO:0000313" key="2">
    <source>
        <dbReference type="EMBL" id="GAH46304.1"/>
    </source>
</evidence>
<dbReference type="SMART" id="SM00960">
    <property type="entry name" value="Robl_LC7"/>
    <property type="match status" value="1"/>
</dbReference>
<proteinExistence type="predicted"/>
<dbReference type="AlphaFoldDB" id="X1GXE5"/>
<dbReference type="Gene3D" id="3.30.450.30">
    <property type="entry name" value="Dynein light chain 2a, cytoplasmic"/>
    <property type="match status" value="1"/>
</dbReference>
<dbReference type="Pfam" id="PF03259">
    <property type="entry name" value="Robl_LC7"/>
    <property type="match status" value="1"/>
</dbReference>
<dbReference type="EMBL" id="BARU01008943">
    <property type="protein sequence ID" value="GAH46304.1"/>
    <property type="molecule type" value="Genomic_DNA"/>
</dbReference>
<evidence type="ECO:0000259" key="1">
    <source>
        <dbReference type="SMART" id="SM00960"/>
    </source>
</evidence>
<comment type="caution">
    <text evidence="2">The sequence shown here is derived from an EMBL/GenBank/DDBJ whole genome shotgun (WGS) entry which is preliminary data.</text>
</comment>